<dbReference type="EMBL" id="VSSQ01131946">
    <property type="protein sequence ID" value="MPN58776.1"/>
    <property type="molecule type" value="Genomic_DNA"/>
</dbReference>
<organism evidence="1">
    <name type="scientific">bioreactor metagenome</name>
    <dbReference type="NCBI Taxonomy" id="1076179"/>
    <lineage>
        <taxon>unclassified sequences</taxon>
        <taxon>metagenomes</taxon>
        <taxon>ecological metagenomes</taxon>
    </lineage>
</organism>
<comment type="caution">
    <text evidence="1">The sequence shown here is derived from an EMBL/GenBank/DDBJ whole genome shotgun (WGS) entry which is preliminary data.</text>
</comment>
<reference evidence="1" key="1">
    <citation type="submission" date="2019-08" db="EMBL/GenBank/DDBJ databases">
        <authorList>
            <person name="Kucharzyk K."/>
            <person name="Murdoch R.W."/>
            <person name="Higgins S."/>
            <person name="Loffler F."/>
        </authorList>
    </citation>
    <scope>NUCLEOTIDE SEQUENCE</scope>
</reference>
<proteinExistence type="predicted"/>
<dbReference type="AlphaFoldDB" id="A0A645J5P8"/>
<name>A0A645J5P8_9ZZZZ</name>
<evidence type="ECO:0000313" key="1">
    <source>
        <dbReference type="EMBL" id="MPN58776.1"/>
    </source>
</evidence>
<accession>A0A645J5P8</accession>
<protein>
    <submittedName>
        <fullName evidence="1">Uncharacterized protein</fullName>
    </submittedName>
</protein>
<gene>
    <name evidence="1" type="ORF">SDC9_206490</name>
</gene>
<sequence length="133" mass="14317">MTYTLSDVTVGYRKFELVSSDGLSIPDGNVITLSANNSTCPLGTVTVMLVLVTLTGSPVSTLYHMPVLEKLGEAVMEASALKLPSTTRFKSPCVRAILRPLSQSPLPIWSEKLPCVKASGNIRRRVIILAEVS</sequence>